<gene>
    <name evidence="1" type="ORF">AOX59_02750</name>
</gene>
<proteinExistence type="predicted"/>
<organism evidence="1 2">
    <name type="scientific">Lentibacillus amyloliquefaciens</name>
    <dbReference type="NCBI Taxonomy" id="1472767"/>
    <lineage>
        <taxon>Bacteria</taxon>
        <taxon>Bacillati</taxon>
        <taxon>Bacillota</taxon>
        <taxon>Bacilli</taxon>
        <taxon>Bacillales</taxon>
        <taxon>Bacillaceae</taxon>
        <taxon>Lentibacillus</taxon>
    </lineage>
</organism>
<protein>
    <submittedName>
        <fullName evidence="1">Uncharacterized protein</fullName>
    </submittedName>
</protein>
<accession>A0A0U4FG08</accession>
<dbReference type="OrthoDB" id="2614557at2"/>
<keyword evidence="2" id="KW-1185">Reference proteome</keyword>
<dbReference type="KEGG" id="lao:AOX59_02750"/>
<name>A0A0U4FG08_9BACI</name>
<dbReference type="Proteomes" id="UP000050331">
    <property type="component" value="Chromosome"/>
</dbReference>
<reference evidence="1 2" key="1">
    <citation type="submission" date="2016-01" db="EMBL/GenBank/DDBJ databases">
        <title>Complete genome sequence of strain Lentibacillus amyloliquefaciens LAM0015T isolated from saline sediment.</title>
        <authorList>
            <person name="Wang J.-L."/>
            <person name="He M.-X."/>
        </authorList>
    </citation>
    <scope>NUCLEOTIDE SEQUENCE [LARGE SCALE GENOMIC DNA]</scope>
    <source>
        <strain evidence="1 2">LAM0015</strain>
    </source>
</reference>
<dbReference type="RefSeq" id="WP_068441492.1">
    <property type="nucleotide sequence ID" value="NZ_CP013862.1"/>
</dbReference>
<dbReference type="EMBL" id="CP013862">
    <property type="protein sequence ID" value="ALX47614.1"/>
    <property type="molecule type" value="Genomic_DNA"/>
</dbReference>
<dbReference type="AlphaFoldDB" id="A0A0U4FG08"/>
<dbReference type="STRING" id="1472767.AOX59_02750"/>
<sequence>MFQFQIDENTMDQIADNIATQAFEKFSKKIDGYMNLPVVLNREQLKDVLDIKNNKVSELLNREDFPVLRDTGRPKIPSKQLLVWIDQNTEWVGVNTGQNSIFKVG</sequence>
<evidence type="ECO:0000313" key="1">
    <source>
        <dbReference type="EMBL" id="ALX47614.1"/>
    </source>
</evidence>
<evidence type="ECO:0000313" key="2">
    <source>
        <dbReference type="Proteomes" id="UP000050331"/>
    </source>
</evidence>